<dbReference type="EMBL" id="JBGJLR010000012">
    <property type="protein sequence ID" value="MEZ2740014.1"/>
    <property type="molecule type" value="Genomic_DNA"/>
</dbReference>
<dbReference type="InterPro" id="IPR036890">
    <property type="entry name" value="HATPase_C_sf"/>
</dbReference>
<evidence type="ECO:0000313" key="11">
    <source>
        <dbReference type="EMBL" id="MEZ2740014.1"/>
    </source>
</evidence>
<feature type="region of interest" description="Disordered" evidence="8">
    <location>
        <begin position="476"/>
        <end position="512"/>
    </location>
</feature>
<dbReference type="InterPro" id="IPR005467">
    <property type="entry name" value="His_kinase_dom"/>
</dbReference>
<feature type="compositionally biased region" description="Low complexity" evidence="8">
    <location>
        <begin position="476"/>
        <end position="487"/>
    </location>
</feature>
<keyword evidence="6" id="KW-0902">Two-component regulatory system</keyword>
<evidence type="ECO:0000256" key="8">
    <source>
        <dbReference type="SAM" id="MobiDB-lite"/>
    </source>
</evidence>
<dbReference type="InterPro" id="IPR004358">
    <property type="entry name" value="Sig_transdc_His_kin-like_C"/>
</dbReference>
<dbReference type="InterPro" id="IPR036641">
    <property type="entry name" value="HPT_dom_sf"/>
</dbReference>
<dbReference type="InterPro" id="IPR008207">
    <property type="entry name" value="Sig_transdc_His_kin_Hpt_dom"/>
</dbReference>
<dbReference type="RefSeq" id="WP_370892697.1">
    <property type="nucleotide sequence ID" value="NZ_JBGJLR010000012.1"/>
</dbReference>
<feature type="domain" description="Histidine kinase" evidence="9">
    <location>
        <begin position="730"/>
        <end position="963"/>
    </location>
</feature>
<dbReference type="InterPro" id="IPR002545">
    <property type="entry name" value="CheW-lke_dom"/>
</dbReference>
<protein>
    <recommendedName>
        <fullName evidence="2">histidine kinase</fullName>
        <ecNumber evidence="2">2.7.13.3</ecNumber>
    </recommendedName>
</protein>
<comment type="catalytic activity">
    <reaction evidence="1">
        <text>ATP + protein L-histidine = ADP + protein N-phospho-L-histidine.</text>
        <dbReference type="EC" id="2.7.13.3"/>
    </reaction>
</comment>
<dbReference type="Pfam" id="PF00072">
    <property type="entry name" value="Response_reg"/>
    <property type="match status" value="1"/>
</dbReference>
<dbReference type="Proteomes" id="UP001567350">
    <property type="component" value="Unassembled WGS sequence"/>
</dbReference>
<dbReference type="PRINTS" id="PR00344">
    <property type="entry name" value="BCTRLSENSOR"/>
</dbReference>
<accession>A0ABV4IDT8</accession>
<evidence type="ECO:0000256" key="5">
    <source>
        <dbReference type="ARBA" id="ARBA00022777"/>
    </source>
</evidence>
<dbReference type="PROSITE" id="PS50110">
    <property type="entry name" value="RESPONSE_REGULATORY"/>
    <property type="match status" value="1"/>
</dbReference>
<keyword evidence="5" id="KW-0418">Kinase</keyword>
<dbReference type="InterPro" id="IPR058661">
    <property type="entry name" value="FimL_2nd"/>
</dbReference>
<dbReference type="PANTHER" id="PTHR43395:SF8">
    <property type="entry name" value="HISTIDINE KINASE"/>
    <property type="match status" value="1"/>
</dbReference>
<evidence type="ECO:0000256" key="7">
    <source>
        <dbReference type="PROSITE-ProRule" id="PRU00169"/>
    </source>
</evidence>
<dbReference type="InterPro" id="IPR011006">
    <property type="entry name" value="CheY-like_superfamily"/>
</dbReference>
<sequence length="1249" mass="133598">MTETAQPSADTAPLHPRQLLLPSLTTMVHDLAQMLPPSSVVHALQARQLLQQMAQAVQVVGLVSLGKLMQSMEAPLQAYASTGELPSDKAGELLQLAARDMQAFLQALNSGAAAHPQDLFASYRAITKLSGKDSAHPADLWDAPWPTPTITAPAGASATPPSAEIRTQFDQHVLALLQTSNPSFCTTLQQLSLGLAAHAQDGTTWQLAAAWLQAVEYGLLELDIYAKRLASRLLAHYASFAKGDETPPAALVRDLLFFCAQAVDAAQQRQQPLPETLALVYQHCQPDAGTGAGSGATATEAAAQPLGMAAESSSAEPAPAPTVHLPEFQAAPEIHPAETLVHGLASTAQIEPDLDFLQTAETLSQQLESSIATWQNDAQTTLCPQTPDNTGELSRLAWAAGCTEIATLAYLLQRCLLRMPADAAPPQRLTCQHASEEIRRLLHQFAAGFMRRAHPQVMDALHSLYAQLPEPVTTPAPCAAASTPVAPEASSHGIDGNHSDGDGDGDGDGDVFVLDTDVDMDDEAAIAATAEPAPASPAPVLDAMHFSVFEEEMLSIWPKLQSALKQWVKVPQDSSARQILLRSLHTLKGSARLAGAMPWASQVHALEGLALEVPSIEGPRGPAALPQPLEALRVAFVALQQEMADRHPERQPGRLNLNPLEAVARHAQALWHSQDTGQQALTASTLSLQEIASSLQKLRTQIQDCAAWADTLMLHGDVELPYEWHEELHDLVHALNDCTDDLGTAQQQLQHGVADVQQAFTSHAGHLRALQHTLLYARLLPLTHIQERLTACVQLAAQDAGKSVDVFWQGAETVMERNVQAALTPALEHLLRNSVAHGIETAPQRKAAKKAATGKILIRLHTAGHQQVLSIFDDGAGLNTEAIRRKAVALGLIPAEEPVDHARAAELILHPGLSTAGSVTELAGRGIGMDAVVDTIHQLHGKLHVSSNPGKGCRIDITLPAPPQVEQVLALRAGSWRVAIPARSLETVRRIPAAVADQALTQGVLQDKAAAPLPIYWAGAVWQQSSRSLEPPLDGQRSLLIVRGDTARWGVIVDEVLGTQEVTLQAPADLEVPIAGLLGTAAQPSGQVLQVYEPTAVLSAHETRLLNQHEGQAPVAESHHEPERPLVLLADDSMSVRRLAQHLLQASGYRVATAADGLEALQLLEEGHLPALLIVDVEMPDMDGIELLRRVRADARFQHLPVVMLTAHAAGPVSHKAISMGAQAFLTKPYSPNELLAQVRRYATLTSVA</sequence>
<keyword evidence="12" id="KW-1185">Reference proteome</keyword>
<feature type="modified residue" description="4-aspartylphosphate" evidence="7">
    <location>
        <position position="1176"/>
    </location>
</feature>
<proteinExistence type="predicted"/>
<dbReference type="Pfam" id="PF01627">
    <property type="entry name" value="Hpt"/>
    <property type="match status" value="1"/>
</dbReference>
<organism evidence="11 12">
    <name type="scientific">Comamonas jiangduensis</name>
    <dbReference type="NCBI Taxonomy" id="1194168"/>
    <lineage>
        <taxon>Bacteria</taxon>
        <taxon>Pseudomonadati</taxon>
        <taxon>Pseudomonadota</taxon>
        <taxon>Betaproteobacteria</taxon>
        <taxon>Burkholderiales</taxon>
        <taxon>Comamonadaceae</taxon>
        <taxon>Comamonas</taxon>
    </lineage>
</organism>
<dbReference type="Gene3D" id="1.20.120.160">
    <property type="entry name" value="HPT domain"/>
    <property type="match status" value="1"/>
</dbReference>
<evidence type="ECO:0000256" key="6">
    <source>
        <dbReference type="ARBA" id="ARBA00023012"/>
    </source>
</evidence>
<dbReference type="SUPFAM" id="SSF55874">
    <property type="entry name" value="ATPase domain of HSP90 chaperone/DNA topoisomerase II/histidine kinase"/>
    <property type="match status" value="1"/>
</dbReference>
<gene>
    <name evidence="11" type="ORF">ACBP88_11255</name>
</gene>
<dbReference type="Pfam" id="PF02518">
    <property type="entry name" value="HATPase_c"/>
    <property type="match status" value="1"/>
</dbReference>
<dbReference type="PROSITE" id="PS50109">
    <property type="entry name" value="HIS_KIN"/>
    <property type="match status" value="1"/>
</dbReference>
<evidence type="ECO:0000313" key="12">
    <source>
        <dbReference type="Proteomes" id="UP001567350"/>
    </source>
</evidence>
<evidence type="ECO:0000259" key="9">
    <source>
        <dbReference type="PROSITE" id="PS50109"/>
    </source>
</evidence>
<feature type="domain" description="Response regulatory" evidence="10">
    <location>
        <begin position="1126"/>
        <end position="1243"/>
    </location>
</feature>
<evidence type="ECO:0000256" key="2">
    <source>
        <dbReference type="ARBA" id="ARBA00012438"/>
    </source>
</evidence>
<evidence type="ECO:0000256" key="4">
    <source>
        <dbReference type="ARBA" id="ARBA00022679"/>
    </source>
</evidence>
<dbReference type="SMART" id="SM00387">
    <property type="entry name" value="HATPase_c"/>
    <property type="match status" value="1"/>
</dbReference>
<name>A0ABV4IDT8_9BURK</name>
<dbReference type="Pfam" id="PF26379">
    <property type="entry name" value="FimL_2nd"/>
    <property type="match status" value="1"/>
</dbReference>
<dbReference type="InterPro" id="IPR051315">
    <property type="entry name" value="Bact_Chemotaxis_CheA"/>
</dbReference>
<dbReference type="SUPFAM" id="SSF52172">
    <property type="entry name" value="CheY-like"/>
    <property type="match status" value="1"/>
</dbReference>
<dbReference type="InterPro" id="IPR003594">
    <property type="entry name" value="HATPase_dom"/>
</dbReference>
<dbReference type="PANTHER" id="PTHR43395">
    <property type="entry name" value="SENSOR HISTIDINE KINASE CHEA"/>
    <property type="match status" value="1"/>
</dbReference>
<evidence type="ECO:0000256" key="1">
    <source>
        <dbReference type="ARBA" id="ARBA00000085"/>
    </source>
</evidence>
<evidence type="ECO:0000259" key="10">
    <source>
        <dbReference type="PROSITE" id="PS50110"/>
    </source>
</evidence>
<comment type="caution">
    <text evidence="11">The sequence shown here is derived from an EMBL/GenBank/DDBJ whole genome shotgun (WGS) entry which is preliminary data.</text>
</comment>
<keyword evidence="4" id="KW-0808">Transferase</keyword>
<dbReference type="InterPro" id="IPR001789">
    <property type="entry name" value="Sig_transdc_resp-reg_receiver"/>
</dbReference>
<dbReference type="InterPro" id="IPR036061">
    <property type="entry name" value="CheW-like_dom_sf"/>
</dbReference>
<dbReference type="Gene3D" id="3.40.50.2300">
    <property type="match status" value="1"/>
</dbReference>
<evidence type="ECO:0000256" key="3">
    <source>
        <dbReference type="ARBA" id="ARBA00022553"/>
    </source>
</evidence>
<dbReference type="Gene3D" id="3.30.565.10">
    <property type="entry name" value="Histidine kinase-like ATPase, C-terminal domain"/>
    <property type="match status" value="1"/>
</dbReference>
<dbReference type="SUPFAM" id="SSF47226">
    <property type="entry name" value="Histidine-containing phosphotransfer domain, HPT domain"/>
    <property type="match status" value="1"/>
</dbReference>
<dbReference type="SMART" id="SM00448">
    <property type="entry name" value="REC"/>
    <property type="match status" value="1"/>
</dbReference>
<dbReference type="SMART" id="SM00260">
    <property type="entry name" value="CheW"/>
    <property type="match status" value="1"/>
</dbReference>
<dbReference type="EC" id="2.7.13.3" evidence="2"/>
<reference evidence="11 12" key="1">
    <citation type="submission" date="2024-08" db="EMBL/GenBank/DDBJ databases">
        <authorList>
            <person name="Feng Z."/>
            <person name="Ronholm J."/>
        </authorList>
    </citation>
    <scope>NUCLEOTIDE SEQUENCE [LARGE SCALE GENOMIC DNA]</scope>
    <source>
        <strain evidence="11 12">4-AB0-8</strain>
    </source>
</reference>
<dbReference type="SUPFAM" id="SSF50341">
    <property type="entry name" value="CheW-like"/>
    <property type="match status" value="1"/>
</dbReference>
<keyword evidence="3 7" id="KW-0597">Phosphoprotein</keyword>